<accession>A0ABX0JIT7</accession>
<dbReference type="InterPro" id="IPR011008">
    <property type="entry name" value="Dimeric_a/b-barrel"/>
</dbReference>
<protein>
    <submittedName>
        <fullName evidence="2">Antibiotic biosynthesis monooxygenase</fullName>
    </submittedName>
</protein>
<evidence type="ECO:0000259" key="1">
    <source>
        <dbReference type="PROSITE" id="PS51725"/>
    </source>
</evidence>
<evidence type="ECO:0000313" key="3">
    <source>
        <dbReference type="Proteomes" id="UP001165962"/>
    </source>
</evidence>
<dbReference type="InterPro" id="IPR050744">
    <property type="entry name" value="AI-2_Isomerase_LsrG"/>
</dbReference>
<proteinExistence type="predicted"/>
<keyword evidence="2" id="KW-0560">Oxidoreductase</keyword>
<dbReference type="Gene3D" id="3.30.70.100">
    <property type="match status" value="1"/>
</dbReference>
<dbReference type="PANTHER" id="PTHR33336:SF15">
    <property type="entry name" value="ABM DOMAIN-CONTAINING PROTEIN"/>
    <property type="match status" value="1"/>
</dbReference>
<reference evidence="2" key="1">
    <citation type="submission" date="2020-03" db="EMBL/GenBank/DDBJ databases">
        <title>Draft sequencing of Paenibacilllus sp. S3N08.</title>
        <authorList>
            <person name="Kim D.-U."/>
        </authorList>
    </citation>
    <scope>NUCLEOTIDE SEQUENCE</scope>
    <source>
        <strain evidence="2">S3N08</strain>
    </source>
</reference>
<dbReference type="PANTHER" id="PTHR33336">
    <property type="entry name" value="QUINOL MONOOXYGENASE YGIN-RELATED"/>
    <property type="match status" value="1"/>
</dbReference>
<evidence type="ECO:0000313" key="2">
    <source>
        <dbReference type="EMBL" id="NHN34917.1"/>
    </source>
</evidence>
<comment type="caution">
    <text evidence="2">The sequence shown here is derived from an EMBL/GenBank/DDBJ whole genome shotgun (WGS) entry which is preliminary data.</text>
</comment>
<dbReference type="EMBL" id="JAAOIW010000024">
    <property type="protein sequence ID" value="NHN34917.1"/>
    <property type="molecule type" value="Genomic_DNA"/>
</dbReference>
<organism evidence="2 3">
    <name type="scientific">Paenibacillus agricola</name>
    <dbReference type="NCBI Taxonomy" id="2716264"/>
    <lineage>
        <taxon>Bacteria</taxon>
        <taxon>Bacillati</taxon>
        <taxon>Bacillota</taxon>
        <taxon>Bacilli</taxon>
        <taxon>Bacillales</taxon>
        <taxon>Paenibacillaceae</taxon>
        <taxon>Paenibacillus</taxon>
    </lineage>
</organism>
<sequence length="100" mass="11623">MIVLTARYTIQPGQIEKVLEHLREMAERVKADEPACTMYRVHKPVDTEDMLLLYEVYVDDKALEAHKLTPQFKEIIEGKVVPLLVKREREVFDLVLDAAE</sequence>
<dbReference type="Proteomes" id="UP001165962">
    <property type="component" value="Unassembled WGS sequence"/>
</dbReference>
<feature type="domain" description="ABM" evidence="1">
    <location>
        <begin position="2"/>
        <end position="92"/>
    </location>
</feature>
<dbReference type="InterPro" id="IPR007138">
    <property type="entry name" value="ABM_dom"/>
</dbReference>
<keyword evidence="3" id="KW-1185">Reference proteome</keyword>
<keyword evidence="2" id="KW-0503">Monooxygenase</keyword>
<name>A0ABX0JIT7_9BACL</name>
<dbReference type="Pfam" id="PF03992">
    <property type="entry name" value="ABM"/>
    <property type="match status" value="1"/>
</dbReference>
<dbReference type="PROSITE" id="PS51725">
    <property type="entry name" value="ABM"/>
    <property type="match status" value="1"/>
</dbReference>
<dbReference type="RefSeq" id="WP_166156769.1">
    <property type="nucleotide sequence ID" value="NZ_JAAOIW010000024.1"/>
</dbReference>
<gene>
    <name evidence="2" type="ORF">G9U52_34815</name>
</gene>
<dbReference type="GO" id="GO:0004497">
    <property type="term" value="F:monooxygenase activity"/>
    <property type="evidence" value="ECO:0007669"/>
    <property type="project" value="UniProtKB-KW"/>
</dbReference>
<dbReference type="SUPFAM" id="SSF54909">
    <property type="entry name" value="Dimeric alpha+beta barrel"/>
    <property type="match status" value="1"/>
</dbReference>